<name>A0A856MFK4_9CYAN</name>
<keyword evidence="2" id="KW-0413">Isomerase</keyword>
<dbReference type="GO" id="GO:0016491">
    <property type="term" value="F:oxidoreductase activity"/>
    <property type="evidence" value="ECO:0007669"/>
    <property type="project" value="InterPro"/>
</dbReference>
<dbReference type="Proteomes" id="UP000503129">
    <property type="component" value="Chromosome"/>
</dbReference>
<organism evidence="2 3">
    <name type="scientific">Brasilonema sennae CENA114</name>
    <dbReference type="NCBI Taxonomy" id="415709"/>
    <lineage>
        <taxon>Bacteria</taxon>
        <taxon>Bacillati</taxon>
        <taxon>Cyanobacteriota</taxon>
        <taxon>Cyanophyceae</taxon>
        <taxon>Nostocales</taxon>
        <taxon>Scytonemataceae</taxon>
        <taxon>Brasilonema</taxon>
        <taxon>Bromeliae group (in: Brasilonema)</taxon>
    </lineage>
</organism>
<keyword evidence="3" id="KW-1185">Reference proteome</keyword>
<dbReference type="AlphaFoldDB" id="A0A856MFK4"/>
<accession>A0A856MFK4</accession>
<dbReference type="InterPro" id="IPR036188">
    <property type="entry name" value="FAD/NAD-bd_sf"/>
</dbReference>
<dbReference type="Pfam" id="PF01593">
    <property type="entry name" value="Amino_oxidase"/>
    <property type="match status" value="1"/>
</dbReference>
<evidence type="ECO:0000313" key="3">
    <source>
        <dbReference type="Proteomes" id="UP000503129"/>
    </source>
</evidence>
<gene>
    <name evidence="2" type="ORF">DP114_17705</name>
</gene>
<dbReference type="EMBL" id="CP030118">
    <property type="protein sequence ID" value="QDL09488.1"/>
    <property type="molecule type" value="Genomic_DNA"/>
</dbReference>
<evidence type="ECO:0000259" key="1">
    <source>
        <dbReference type="Pfam" id="PF01593"/>
    </source>
</evidence>
<evidence type="ECO:0000313" key="2">
    <source>
        <dbReference type="EMBL" id="QDL09488.1"/>
    </source>
</evidence>
<reference evidence="2 3" key="1">
    <citation type="submission" date="2018-06" db="EMBL/GenBank/DDBJ databases">
        <title>Comparative genomics of Brasilonema spp. strains.</title>
        <authorList>
            <person name="Alvarenga D.O."/>
            <person name="Fiore M.F."/>
            <person name="Varani A.M."/>
        </authorList>
    </citation>
    <scope>NUCLEOTIDE SEQUENCE [LARGE SCALE GENOMIC DNA]</scope>
    <source>
        <strain evidence="2 3">CENA114</strain>
    </source>
</reference>
<dbReference type="InterPro" id="IPR045892">
    <property type="entry name" value="CrtISO-like"/>
</dbReference>
<dbReference type="KEGG" id="bsen:DP114_17705"/>
<feature type="domain" description="Amine oxidase" evidence="1">
    <location>
        <begin position="27"/>
        <end position="509"/>
    </location>
</feature>
<dbReference type="Gene3D" id="3.50.50.60">
    <property type="entry name" value="FAD/NAD(P)-binding domain"/>
    <property type="match status" value="2"/>
</dbReference>
<dbReference type="GO" id="GO:0016116">
    <property type="term" value="P:carotenoid metabolic process"/>
    <property type="evidence" value="ECO:0007669"/>
    <property type="project" value="InterPro"/>
</dbReference>
<proteinExistence type="predicted"/>
<protein>
    <submittedName>
        <fullName evidence="2">Carotene isomerase</fullName>
    </submittedName>
</protein>
<dbReference type="SUPFAM" id="SSF51905">
    <property type="entry name" value="FAD/NAD(P)-binding domain"/>
    <property type="match status" value="1"/>
</dbReference>
<dbReference type="GO" id="GO:0016853">
    <property type="term" value="F:isomerase activity"/>
    <property type="evidence" value="ECO:0007669"/>
    <property type="project" value="UniProtKB-KW"/>
</dbReference>
<dbReference type="PANTHER" id="PTHR46313">
    <property type="match status" value="1"/>
</dbReference>
<dbReference type="RefSeq" id="WP_171976694.1">
    <property type="nucleotide sequence ID" value="NZ_CAWOXK010000001.1"/>
</dbReference>
<dbReference type="InterPro" id="IPR002937">
    <property type="entry name" value="Amino_oxidase"/>
</dbReference>
<sequence>MVHQTSSNTASILGHKEIDFIIIGSGIGGLSCAALLARYGFDVTVCESHSIPGGAAHAFERDGFKFDSGPSLYSGLSYSPSTNPLKQVLDAIGEELPCVTYDTWGCCLPEGDFDTSVGTDQFCEVLQRFSGAEAVVEWRELQRVMEPLARAATALPPAALRFDVGAIMTVSRFAPSLFQHIADIGKLTGPFSRIMDGVVKDSFIRNWLDLLCFLLSGLPADGTSTAEMAFMFADWYRPGVKLDYPVGGSGALVNALVRGLERHGGQLMLNAHVEEILVESKRTVGVRLRGGKQIKARRAVISNASVWDTLKLIPQEALPKKFQERQATPECDSFMHLHLGIDAQGLRSDLACHYIVVNNWENGVTAPQNVVLVSIPSVLDPSLAPSGKHVIHVYTPGSEPYELWQGMNRKSGEYAQQKQLRAEVMWQALERIIPDIRSRCDVTLVGTPLTHERYLRRHRGSYGPAIQAGIGFFPGSGTPIPGLLCCGDSTFPGIGLPAVAASGMTTANTLAPLHKHVQMLQDIGYLG</sequence>
<dbReference type="PANTHER" id="PTHR46313:SF1">
    <property type="entry name" value="FAD_NAD(P)-BINDING OXIDOREDUCTASE FAMILY PROTEIN"/>
    <property type="match status" value="1"/>
</dbReference>